<dbReference type="EMBL" id="KZ452004">
    <property type="protein sequence ID" value="PKA52451.1"/>
    <property type="molecule type" value="Genomic_DNA"/>
</dbReference>
<dbReference type="PANTHER" id="PTHR33878">
    <property type="entry name" value="OS08G0559000 PROTEIN"/>
    <property type="match status" value="1"/>
</dbReference>
<dbReference type="AlphaFoldDB" id="A0A2I0AA80"/>
<evidence type="ECO:0000313" key="2">
    <source>
        <dbReference type="Proteomes" id="UP000236161"/>
    </source>
</evidence>
<reference evidence="1 2" key="1">
    <citation type="journal article" date="2017" name="Nature">
        <title>The Apostasia genome and the evolution of orchids.</title>
        <authorList>
            <person name="Zhang G.Q."/>
            <person name="Liu K.W."/>
            <person name="Li Z."/>
            <person name="Lohaus R."/>
            <person name="Hsiao Y.Y."/>
            <person name="Niu S.C."/>
            <person name="Wang J.Y."/>
            <person name="Lin Y.C."/>
            <person name="Xu Q."/>
            <person name="Chen L.J."/>
            <person name="Yoshida K."/>
            <person name="Fujiwara S."/>
            <person name="Wang Z.W."/>
            <person name="Zhang Y.Q."/>
            <person name="Mitsuda N."/>
            <person name="Wang M."/>
            <person name="Liu G.H."/>
            <person name="Pecoraro L."/>
            <person name="Huang H.X."/>
            <person name="Xiao X.J."/>
            <person name="Lin M."/>
            <person name="Wu X.Y."/>
            <person name="Wu W.L."/>
            <person name="Chen Y.Y."/>
            <person name="Chang S.B."/>
            <person name="Sakamoto S."/>
            <person name="Ohme-Takagi M."/>
            <person name="Yagi M."/>
            <person name="Zeng S.J."/>
            <person name="Shen C.Y."/>
            <person name="Yeh C.M."/>
            <person name="Luo Y.B."/>
            <person name="Tsai W.C."/>
            <person name="Van de Peer Y."/>
            <person name="Liu Z.J."/>
        </authorList>
    </citation>
    <scope>NUCLEOTIDE SEQUENCE [LARGE SCALE GENOMIC DNA]</scope>
    <source>
        <strain evidence="2">cv. Shenzhen</strain>
        <tissue evidence="1">Stem</tissue>
    </source>
</reference>
<name>A0A2I0AA80_9ASPA</name>
<evidence type="ECO:0000313" key="1">
    <source>
        <dbReference type="EMBL" id="PKA52451.1"/>
    </source>
</evidence>
<dbReference type="InterPro" id="IPR045284">
    <property type="entry name" value="At2g27730-like"/>
</dbReference>
<organism evidence="1 2">
    <name type="scientific">Apostasia shenzhenica</name>
    <dbReference type="NCBI Taxonomy" id="1088818"/>
    <lineage>
        <taxon>Eukaryota</taxon>
        <taxon>Viridiplantae</taxon>
        <taxon>Streptophyta</taxon>
        <taxon>Embryophyta</taxon>
        <taxon>Tracheophyta</taxon>
        <taxon>Spermatophyta</taxon>
        <taxon>Magnoliopsida</taxon>
        <taxon>Liliopsida</taxon>
        <taxon>Asparagales</taxon>
        <taxon>Orchidaceae</taxon>
        <taxon>Apostasioideae</taxon>
        <taxon>Apostasia</taxon>
    </lineage>
</organism>
<sequence>MALRSVAARAPLLRSSAWKMEGVAGRASRYFSDGTGRVLAEEERAKENVYIQKMEREKLEKMRRKAEKERAEKEKTPVEKVILFISRSQKGRSQAEAEAAAFVFSRLSSMYHFLYYCKSISLQLFNLVNMNV</sequence>
<accession>A0A2I0AA80</accession>
<gene>
    <name evidence="1" type="ORF">AXF42_Ash020412</name>
</gene>
<evidence type="ECO:0008006" key="3">
    <source>
        <dbReference type="Google" id="ProtNLM"/>
    </source>
</evidence>
<keyword evidence="2" id="KW-1185">Reference proteome</keyword>
<dbReference type="PANTHER" id="PTHR33878:SF4">
    <property type="entry name" value="OS08G0558900 PROTEIN"/>
    <property type="match status" value="1"/>
</dbReference>
<proteinExistence type="predicted"/>
<dbReference type="Gene3D" id="1.20.5.500">
    <property type="entry name" value="Single helix bin"/>
    <property type="match status" value="1"/>
</dbReference>
<dbReference type="OrthoDB" id="691961at2759"/>
<protein>
    <recommendedName>
        <fullName evidence="3">ATPase inhibitor</fullName>
    </recommendedName>
</protein>
<dbReference type="Proteomes" id="UP000236161">
    <property type="component" value="Unassembled WGS sequence"/>
</dbReference>
<dbReference type="STRING" id="1088818.A0A2I0AA80"/>